<dbReference type="PROSITE" id="PS50035">
    <property type="entry name" value="PLD"/>
    <property type="match status" value="2"/>
</dbReference>
<dbReference type="InterPro" id="IPR001736">
    <property type="entry name" value="PLipase_D/transphosphatidylase"/>
</dbReference>
<comment type="catalytic activity">
    <reaction evidence="1">
        <text>a 1,2-diacyl-sn-glycero-3-phosphocholine + H2O = a 1,2-diacyl-sn-glycero-3-phosphate + choline + H(+)</text>
        <dbReference type="Rhea" id="RHEA:14445"/>
        <dbReference type="ChEBI" id="CHEBI:15354"/>
        <dbReference type="ChEBI" id="CHEBI:15377"/>
        <dbReference type="ChEBI" id="CHEBI:15378"/>
        <dbReference type="ChEBI" id="CHEBI:57643"/>
        <dbReference type="ChEBI" id="CHEBI:58608"/>
        <dbReference type="EC" id="3.1.4.4"/>
    </reaction>
</comment>
<feature type="domain" description="PLD phosphodiesterase" evidence="10">
    <location>
        <begin position="143"/>
        <end position="170"/>
    </location>
</feature>
<dbReference type="InterPro" id="IPR015679">
    <property type="entry name" value="PLipase_D_fam"/>
</dbReference>
<keyword evidence="8" id="KW-0443">Lipid metabolism</keyword>
<evidence type="ECO:0000256" key="6">
    <source>
        <dbReference type="ARBA" id="ARBA00022737"/>
    </source>
</evidence>
<evidence type="ECO:0000256" key="4">
    <source>
        <dbReference type="ARBA" id="ARBA00018392"/>
    </source>
</evidence>
<dbReference type="InterPro" id="IPR025202">
    <property type="entry name" value="PLD-like_dom"/>
</dbReference>
<feature type="domain" description="PLD phosphodiesterase" evidence="10">
    <location>
        <begin position="358"/>
        <end position="385"/>
    </location>
</feature>
<keyword evidence="5" id="KW-0964">Secreted</keyword>
<dbReference type="EMBL" id="JABFDB010000001">
    <property type="protein sequence ID" value="NYZ18080.1"/>
    <property type="molecule type" value="Genomic_DNA"/>
</dbReference>
<dbReference type="Pfam" id="PF13091">
    <property type="entry name" value="PLDc_2"/>
    <property type="match status" value="1"/>
</dbReference>
<proteinExistence type="predicted"/>
<evidence type="ECO:0000256" key="2">
    <source>
        <dbReference type="ARBA" id="ARBA00003145"/>
    </source>
</evidence>
<evidence type="ECO:0000256" key="3">
    <source>
        <dbReference type="ARBA" id="ARBA00004613"/>
    </source>
</evidence>
<keyword evidence="12" id="KW-1185">Reference proteome</keyword>
<accession>A0ABX2T607</accession>
<dbReference type="SMART" id="SM00155">
    <property type="entry name" value="PLDc"/>
    <property type="match status" value="2"/>
</dbReference>
<dbReference type="Gene3D" id="3.30.870.10">
    <property type="entry name" value="Endonuclease Chain A"/>
    <property type="match status" value="2"/>
</dbReference>
<evidence type="ECO:0000256" key="7">
    <source>
        <dbReference type="ARBA" id="ARBA00022801"/>
    </source>
</evidence>
<keyword evidence="7" id="KW-0378">Hydrolase</keyword>
<dbReference type="PANTHER" id="PTHR18896:SF76">
    <property type="entry name" value="PHOSPHOLIPASE"/>
    <property type="match status" value="1"/>
</dbReference>
<evidence type="ECO:0000256" key="9">
    <source>
        <dbReference type="ARBA" id="ARBA00029594"/>
    </source>
</evidence>
<comment type="function">
    <text evidence="2">Could be a virulence factor.</text>
</comment>
<dbReference type="CDD" id="cd09140">
    <property type="entry name" value="PLDc_vPLD1_2_like_bac_1"/>
    <property type="match status" value="1"/>
</dbReference>
<dbReference type="RefSeq" id="WP_180279857.1">
    <property type="nucleotide sequence ID" value="NZ_JABFDB010000001.1"/>
</dbReference>
<comment type="caution">
    <text evidence="11">The sequence shown here is derived from an EMBL/GenBank/DDBJ whole genome shotgun (WGS) entry which is preliminary data.</text>
</comment>
<evidence type="ECO:0000313" key="12">
    <source>
        <dbReference type="Proteomes" id="UP000584642"/>
    </source>
</evidence>
<protein>
    <recommendedName>
        <fullName evidence="4">Phospholipase D</fullName>
    </recommendedName>
    <alternativeName>
        <fullName evidence="9">Choline phosphatase</fullName>
    </alternativeName>
</protein>
<reference evidence="11 12" key="1">
    <citation type="submission" date="2020-05" db="EMBL/GenBank/DDBJ databases">
        <title>Azospirillum oleiclasticum sp. nov, a nitrogen-fixing and heavy crude oil-emulsifying bacterium isolated from the crude oil of Yumen Oilfield.</title>
        <authorList>
            <person name="Wu D."/>
            <person name="Cai M."/>
            <person name="Zhang X."/>
        </authorList>
    </citation>
    <scope>NUCLEOTIDE SEQUENCE [LARGE SCALE GENOMIC DNA]</scope>
    <source>
        <strain evidence="11 12">ROY-1-1-2</strain>
    </source>
</reference>
<name>A0ABX2T607_9PROT</name>
<sequence length="526" mass="58687">MPDSLPVRPTAPAPPAERPILVPGETCWRIARADRVSLIVDARDYFAAAKAVMLTARRRIMMIGWDFDLQIRLEPDRPDARQPDRLGDFVQDLVTSRPGLCAYILKWDMAALKTITRQIIPLLAMRWLTLRRIRFRLDSRHPLDACHHQKLLVVDDSAAFCGGIDMTRDRWDTQDHREADPCRVEPDGTAYGPFHDVAAMFDGEAAAALGELARRRWRLAGGRRLLPVPLRRVEWPERGASVSMRDVDIAIARTEPAYGREPGAREIQALYLAAIAAARRTIYLESQYLSSSAIADALARRLEEPDGPEIVVVNPESAEGWLESWSMDTARCRIVNALRRADRHDRFRIYHPVNAAGTPIYVHAKVMVIDDRLLRVGSSNLNNRSMGFDTECDVAIDAAGQRDEAALRTAIVGFRTRLLAEHLDVPAEELEAATAGGSLVAAIDRLRRDQGRSLRPLAVREVGETEAALLDLDPFNPESPRQRERRVAHLIKGAVSRAGPLAAGVAVGLGVAAASRWAARWWVRRR</sequence>
<dbReference type="PANTHER" id="PTHR18896">
    <property type="entry name" value="PHOSPHOLIPASE D"/>
    <property type="match status" value="1"/>
</dbReference>
<evidence type="ECO:0000313" key="11">
    <source>
        <dbReference type="EMBL" id="NYZ18080.1"/>
    </source>
</evidence>
<organism evidence="11 12">
    <name type="scientific">Azospirillum oleiclasticum</name>
    <dbReference type="NCBI Taxonomy" id="2735135"/>
    <lineage>
        <taxon>Bacteria</taxon>
        <taxon>Pseudomonadati</taxon>
        <taxon>Pseudomonadota</taxon>
        <taxon>Alphaproteobacteria</taxon>
        <taxon>Rhodospirillales</taxon>
        <taxon>Azospirillaceae</taxon>
        <taxon>Azospirillum</taxon>
    </lineage>
</organism>
<gene>
    <name evidence="11" type="ORF">HND93_00025</name>
</gene>
<keyword evidence="6" id="KW-0677">Repeat</keyword>
<evidence type="ECO:0000256" key="5">
    <source>
        <dbReference type="ARBA" id="ARBA00022525"/>
    </source>
</evidence>
<evidence type="ECO:0000256" key="1">
    <source>
        <dbReference type="ARBA" id="ARBA00000798"/>
    </source>
</evidence>
<evidence type="ECO:0000259" key="10">
    <source>
        <dbReference type="PROSITE" id="PS50035"/>
    </source>
</evidence>
<comment type="subcellular location">
    <subcellularLocation>
        <location evidence="3">Secreted</location>
    </subcellularLocation>
</comment>
<evidence type="ECO:0000256" key="8">
    <source>
        <dbReference type="ARBA" id="ARBA00023098"/>
    </source>
</evidence>
<dbReference type="Proteomes" id="UP000584642">
    <property type="component" value="Unassembled WGS sequence"/>
</dbReference>
<dbReference type="SUPFAM" id="SSF56024">
    <property type="entry name" value="Phospholipase D/nuclease"/>
    <property type="match status" value="2"/>
</dbReference>
<dbReference type="CDD" id="cd09143">
    <property type="entry name" value="PLDc_vPLD1_2_like_bac_2"/>
    <property type="match status" value="1"/>
</dbReference>